<evidence type="ECO:0000259" key="4">
    <source>
        <dbReference type="Pfam" id="PF06391"/>
    </source>
</evidence>
<gene>
    <name evidence="6" type="ORF">ACJMK2_036082</name>
</gene>
<evidence type="ECO:0000256" key="1">
    <source>
        <dbReference type="ARBA" id="ARBA00004123"/>
    </source>
</evidence>
<feature type="domain" description="MAT1 C-terminal CAK anchor" evidence="5">
    <location>
        <begin position="218"/>
        <end position="269"/>
    </location>
</feature>
<name>A0ABD3WJH0_SINWO</name>
<evidence type="ECO:0008006" key="8">
    <source>
        <dbReference type="Google" id="ProtNLM"/>
    </source>
</evidence>
<dbReference type="EMBL" id="JBJQND010000006">
    <property type="protein sequence ID" value="KAL3872903.1"/>
    <property type="molecule type" value="Genomic_DNA"/>
</dbReference>
<keyword evidence="2" id="KW-0539">Nucleus</keyword>
<evidence type="ECO:0000256" key="2">
    <source>
        <dbReference type="ARBA" id="ARBA00023242"/>
    </source>
</evidence>
<comment type="subcellular location">
    <subcellularLocation>
        <location evidence="1">Nucleus</location>
    </subcellularLocation>
</comment>
<evidence type="ECO:0000259" key="5">
    <source>
        <dbReference type="Pfam" id="PF25811"/>
    </source>
</evidence>
<evidence type="ECO:0000313" key="7">
    <source>
        <dbReference type="Proteomes" id="UP001634394"/>
    </source>
</evidence>
<dbReference type="GO" id="GO:0005634">
    <property type="term" value="C:nucleus"/>
    <property type="evidence" value="ECO:0007669"/>
    <property type="project" value="UniProtKB-SubCell"/>
</dbReference>
<proteinExistence type="predicted"/>
<organism evidence="6 7">
    <name type="scientific">Sinanodonta woodiana</name>
    <name type="common">Chinese pond mussel</name>
    <name type="synonym">Anodonta woodiana</name>
    <dbReference type="NCBI Taxonomy" id="1069815"/>
    <lineage>
        <taxon>Eukaryota</taxon>
        <taxon>Metazoa</taxon>
        <taxon>Spiralia</taxon>
        <taxon>Lophotrochozoa</taxon>
        <taxon>Mollusca</taxon>
        <taxon>Bivalvia</taxon>
        <taxon>Autobranchia</taxon>
        <taxon>Heteroconchia</taxon>
        <taxon>Palaeoheterodonta</taxon>
        <taxon>Unionida</taxon>
        <taxon>Unionoidea</taxon>
        <taxon>Unionidae</taxon>
        <taxon>Unioninae</taxon>
        <taxon>Sinanodonta</taxon>
    </lineage>
</organism>
<accession>A0ABD3WJH0</accession>
<evidence type="ECO:0000313" key="6">
    <source>
        <dbReference type="EMBL" id="KAL3872903.1"/>
    </source>
</evidence>
<reference evidence="6 7" key="1">
    <citation type="submission" date="2024-11" db="EMBL/GenBank/DDBJ databases">
        <title>Chromosome-level genome assembly of the freshwater bivalve Anodonta woodiana.</title>
        <authorList>
            <person name="Chen X."/>
        </authorList>
    </citation>
    <scope>NUCLEOTIDE SEQUENCE [LARGE SCALE GENOMIC DNA]</scope>
    <source>
        <strain evidence="6">MN2024</strain>
        <tissue evidence="6">Gills</tissue>
    </source>
</reference>
<keyword evidence="7" id="KW-1185">Reference proteome</keyword>
<dbReference type="Pfam" id="PF25811">
    <property type="entry name" value="CAK-anch_MAT1"/>
    <property type="match status" value="1"/>
</dbReference>
<dbReference type="NCBIfam" id="TIGR00570">
    <property type="entry name" value="cdk7"/>
    <property type="match status" value="1"/>
</dbReference>
<dbReference type="Pfam" id="PF06391">
    <property type="entry name" value="MAT1"/>
    <property type="match status" value="1"/>
</dbReference>
<evidence type="ECO:0000256" key="3">
    <source>
        <dbReference type="SAM" id="Coils"/>
    </source>
</evidence>
<dbReference type="InterPro" id="IPR015877">
    <property type="entry name" value="MAT1_centre"/>
</dbReference>
<dbReference type="EMBL" id="JBJQND010000006">
    <property type="protein sequence ID" value="KAL3872904.1"/>
    <property type="molecule type" value="Genomic_DNA"/>
</dbReference>
<dbReference type="AlphaFoldDB" id="A0ABD3WJH0"/>
<dbReference type="Proteomes" id="UP001634394">
    <property type="component" value="Unassembled WGS sequence"/>
</dbReference>
<feature type="coiled-coil region" evidence="3">
    <location>
        <begin position="78"/>
        <end position="143"/>
    </location>
</feature>
<feature type="domain" description="MAT1 centre" evidence="4">
    <location>
        <begin position="16"/>
        <end position="213"/>
    </location>
</feature>
<sequence length="277" mass="31919">MFIKGSGACSECGTALRRSNFRLQLFEDPYIEKEIDIRKMILKDFNKKEEDFTSLKDYNDYLEMVESIIYNLTNNIDVESTKKQIEFYKKDNKDLIKKNKSKLSKDEEYLEMLIQQEKQESEVQRQLLQEDEARQKNMKLKNKETLIDELMFSEMSAADIMASHRELTKVTDTSSTLPKKATTEFSTGIKMGVQDTYIPLSKVETGELYKYEPVEVFMCGPKFLSEEELAILGYLNHVRGASNPDRGGGYRSVMACQRALQDSYCGLYYFPDSGAAS</sequence>
<comment type="caution">
    <text evidence="6">The sequence shown here is derived from an EMBL/GenBank/DDBJ whole genome shotgun (WGS) entry which is preliminary data.</text>
</comment>
<dbReference type="PANTHER" id="PTHR12683">
    <property type="entry name" value="CDK-ACTIVATING KINASE ASSEMBLY FACTOR MAT1"/>
    <property type="match status" value="1"/>
</dbReference>
<keyword evidence="3" id="KW-0175">Coiled coil</keyword>
<dbReference type="InterPro" id="IPR057657">
    <property type="entry name" value="MAT1_CAK-anch"/>
</dbReference>
<protein>
    <recommendedName>
        <fullName evidence="8">Cdk-activating kinase assembly factor MAT1 centre domain-containing protein</fullName>
    </recommendedName>
</protein>
<dbReference type="PANTHER" id="PTHR12683:SF13">
    <property type="entry name" value="CDK-ACTIVATING KINASE ASSEMBLY FACTOR MAT1"/>
    <property type="match status" value="1"/>
</dbReference>
<dbReference type="InterPro" id="IPR004575">
    <property type="entry name" value="MAT1/Tfb3"/>
</dbReference>